<dbReference type="AlphaFoldDB" id="A0A2P2QD88"/>
<proteinExistence type="predicted"/>
<organism evidence="1">
    <name type="scientific">Rhizophora mucronata</name>
    <name type="common">Asiatic mangrove</name>
    <dbReference type="NCBI Taxonomy" id="61149"/>
    <lineage>
        <taxon>Eukaryota</taxon>
        <taxon>Viridiplantae</taxon>
        <taxon>Streptophyta</taxon>
        <taxon>Embryophyta</taxon>
        <taxon>Tracheophyta</taxon>
        <taxon>Spermatophyta</taxon>
        <taxon>Magnoliopsida</taxon>
        <taxon>eudicotyledons</taxon>
        <taxon>Gunneridae</taxon>
        <taxon>Pentapetalae</taxon>
        <taxon>rosids</taxon>
        <taxon>fabids</taxon>
        <taxon>Malpighiales</taxon>
        <taxon>Rhizophoraceae</taxon>
        <taxon>Rhizophora</taxon>
    </lineage>
</organism>
<sequence length="28" mass="3331">MPCLLMVLFVIFSQMKPVFSHRKSKIHL</sequence>
<name>A0A2P2QD88_RHIMU</name>
<evidence type="ECO:0000313" key="1">
    <source>
        <dbReference type="EMBL" id="MBX64982.1"/>
    </source>
</evidence>
<dbReference type="EMBL" id="GGEC01084498">
    <property type="protein sequence ID" value="MBX64982.1"/>
    <property type="molecule type" value="Transcribed_RNA"/>
</dbReference>
<protein>
    <submittedName>
        <fullName evidence="1">Uncharacterized protein</fullName>
    </submittedName>
</protein>
<reference evidence="1" key="1">
    <citation type="submission" date="2018-02" db="EMBL/GenBank/DDBJ databases">
        <title>Rhizophora mucronata_Transcriptome.</title>
        <authorList>
            <person name="Meera S.P."/>
            <person name="Sreeshan A."/>
            <person name="Augustine A."/>
        </authorList>
    </citation>
    <scope>NUCLEOTIDE SEQUENCE</scope>
    <source>
        <tissue evidence="1">Leaf</tissue>
    </source>
</reference>
<accession>A0A2P2QD88</accession>